<dbReference type="Gene3D" id="2.40.10.220">
    <property type="entry name" value="predicted glycosyltransferase like domains"/>
    <property type="match status" value="1"/>
</dbReference>
<proteinExistence type="predicted"/>
<dbReference type="AlphaFoldDB" id="A0A426DLZ1"/>
<gene>
    <name evidence="2" type="ORF">EBB54_22105</name>
</gene>
<dbReference type="Pfam" id="PF07238">
    <property type="entry name" value="PilZ"/>
    <property type="match status" value="1"/>
</dbReference>
<dbReference type="EMBL" id="RHJS01000002">
    <property type="protein sequence ID" value="RRK33753.1"/>
    <property type="molecule type" value="Genomic_DNA"/>
</dbReference>
<dbReference type="RefSeq" id="WP_125128967.1">
    <property type="nucleotide sequence ID" value="NZ_RHJS01000002.1"/>
</dbReference>
<keyword evidence="3" id="KW-1185">Reference proteome</keyword>
<reference evidence="2" key="1">
    <citation type="submission" date="2018-10" db="EMBL/GenBank/DDBJ databases">
        <title>Schaedlerella arabinophila gen. nov. sp. nov., isolated from the mouse intestinal tract and comparative analysis with the genome of the closely related altered Schaedler flora strain ASF502.</title>
        <authorList>
            <person name="Miyake S."/>
            <person name="Soh M."/>
            <person name="Seedorf H."/>
        </authorList>
    </citation>
    <scope>NUCLEOTIDE SEQUENCE [LARGE SCALE GENOMIC DNA]</scope>
    <source>
        <strain evidence="2">DSM 106076</strain>
    </source>
</reference>
<dbReference type="SUPFAM" id="SSF141371">
    <property type="entry name" value="PilZ domain-like"/>
    <property type="match status" value="1"/>
</dbReference>
<feature type="domain" description="PilZ" evidence="1">
    <location>
        <begin position="115"/>
        <end position="216"/>
    </location>
</feature>
<accession>A0A426DLZ1</accession>
<evidence type="ECO:0000259" key="1">
    <source>
        <dbReference type="Pfam" id="PF07238"/>
    </source>
</evidence>
<protein>
    <submittedName>
        <fullName evidence="2">PilZ domain-containing protein</fullName>
    </submittedName>
</protein>
<comment type="caution">
    <text evidence="2">The sequence shown here is derived from an EMBL/GenBank/DDBJ whole genome shotgun (WGS) entry which is preliminary data.</text>
</comment>
<sequence length="227" mass="25699">MISLTSLQDAENGSLFHMDCSFLSSVRYCCESPDTVCLIFPEKPADLPERVFLMPDGKQYDYRAFIYTLSEGAEVCSLRDEADGSQSGTEAAAEKPAAMKEYYIVRGVTDDIQEVRKNFRVYVSFRTSVYFDSDPKETMVTVKDIGCGGFLFVSDKKYQPGDTLSIVLFDSRNPLLVKARIRKLRPVRKEGRCGYGCEYIDLNSQAEARIRNYVFQTEVLQGKTRDA</sequence>
<dbReference type="GO" id="GO:0035438">
    <property type="term" value="F:cyclic-di-GMP binding"/>
    <property type="evidence" value="ECO:0007669"/>
    <property type="project" value="InterPro"/>
</dbReference>
<evidence type="ECO:0000313" key="2">
    <source>
        <dbReference type="EMBL" id="RRK33753.1"/>
    </source>
</evidence>
<dbReference type="InterPro" id="IPR009875">
    <property type="entry name" value="PilZ_domain"/>
</dbReference>
<organism evidence="2 3">
    <name type="scientific">Schaedlerella arabinosiphila</name>
    <dbReference type="NCBI Taxonomy" id="2044587"/>
    <lineage>
        <taxon>Bacteria</taxon>
        <taxon>Bacillati</taxon>
        <taxon>Bacillota</taxon>
        <taxon>Clostridia</taxon>
        <taxon>Lachnospirales</taxon>
        <taxon>Lachnospiraceae</taxon>
        <taxon>Schaedlerella</taxon>
    </lineage>
</organism>
<dbReference type="Proteomes" id="UP000274920">
    <property type="component" value="Unassembled WGS sequence"/>
</dbReference>
<evidence type="ECO:0000313" key="3">
    <source>
        <dbReference type="Proteomes" id="UP000274920"/>
    </source>
</evidence>
<name>A0A426DLZ1_9FIRM</name>